<organism evidence="8 9">
    <name type="scientific">Tetraparma gracilis</name>
    <dbReference type="NCBI Taxonomy" id="2962635"/>
    <lineage>
        <taxon>Eukaryota</taxon>
        <taxon>Sar</taxon>
        <taxon>Stramenopiles</taxon>
        <taxon>Ochrophyta</taxon>
        <taxon>Bolidophyceae</taxon>
        <taxon>Parmales</taxon>
        <taxon>Triparmaceae</taxon>
        <taxon>Tetraparma</taxon>
    </lineage>
</organism>
<evidence type="ECO:0000313" key="9">
    <source>
        <dbReference type="Proteomes" id="UP001165060"/>
    </source>
</evidence>
<dbReference type="InterPro" id="IPR045054">
    <property type="entry name" value="P4HA-like"/>
</dbReference>
<dbReference type="InterPro" id="IPR044862">
    <property type="entry name" value="Pro_4_hyd_alph_FE2OG_OXY"/>
</dbReference>
<feature type="compositionally biased region" description="Acidic residues" evidence="6">
    <location>
        <begin position="23"/>
        <end position="38"/>
    </location>
</feature>
<feature type="compositionally biased region" description="Low complexity" evidence="6">
    <location>
        <begin position="48"/>
        <end position="65"/>
    </location>
</feature>
<protein>
    <recommendedName>
        <fullName evidence="7">Fe2OG dioxygenase domain-containing protein</fullName>
    </recommendedName>
</protein>
<dbReference type="Proteomes" id="UP001165060">
    <property type="component" value="Unassembled WGS sequence"/>
</dbReference>
<reference evidence="8 9" key="1">
    <citation type="journal article" date="2023" name="Commun. Biol.">
        <title>Genome analysis of Parmales, the sister group of diatoms, reveals the evolutionary specialization of diatoms from phago-mixotrophs to photoautotrophs.</title>
        <authorList>
            <person name="Ban H."/>
            <person name="Sato S."/>
            <person name="Yoshikawa S."/>
            <person name="Yamada K."/>
            <person name="Nakamura Y."/>
            <person name="Ichinomiya M."/>
            <person name="Sato N."/>
            <person name="Blanc-Mathieu R."/>
            <person name="Endo H."/>
            <person name="Kuwata A."/>
            <person name="Ogata H."/>
        </authorList>
    </citation>
    <scope>NUCLEOTIDE SEQUENCE [LARGE SCALE GENOMIC DNA]</scope>
</reference>
<feature type="region of interest" description="Disordered" evidence="6">
    <location>
        <begin position="1"/>
        <end position="82"/>
    </location>
</feature>
<dbReference type="PANTHER" id="PTHR10869">
    <property type="entry name" value="PROLYL 4-HYDROXYLASE ALPHA SUBUNIT"/>
    <property type="match status" value="1"/>
</dbReference>
<evidence type="ECO:0000256" key="3">
    <source>
        <dbReference type="ARBA" id="ARBA00022964"/>
    </source>
</evidence>
<keyword evidence="3" id="KW-0223">Dioxygenase</keyword>
<feature type="domain" description="Fe2OG dioxygenase" evidence="7">
    <location>
        <begin position="192"/>
        <end position="319"/>
    </location>
</feature>
<accession>A0ABQ6MUJ7</accession>
<keyword evidence="9" id="KW-1185">Reference proteome</keyword>
<dbReference type="InterPro" id="IPR005123">
    <property type="entry name" value="Oxoglu/Fe-dep_dioxygenase_dom"/>
</dbReference>
<dbReference type="PROSITE" id="PS51471">
    <property type="entry name" value="FE2OG_OXY"/>
    <property type="match status" value="1"/>
</dbReference>
<keyword evidence="4" id="KW-0560">Oxidoreductase</keyword>
<dbReference type="Pfam" id="PF13640">
    <property type="entry name" value="2OG-FeII_Oxy_3"/>
    <property type="match status" value="1"/>
</dbReference>
<evidence type="ECO:0000256" key="5">
    <source>
        <dbReference type="ARBA" id="ARBA00023004"/>
    </source>
</evidence>
<dbReference type="PANTHER" id="PTHR10869:SF246">
    <property type="entry name" value="TRANSMEMBRANE PROLYL 4-HYDROXYLASE"/>
    <property type="match status" value="1"/>
</dbReference>
<dbReference type="EMBL" id="BRYB01001748">
    <property type="protein sequence ID" value="GMI32731.1"/>
    <property type="molecule type" value="Genomic_DNA"/>
</dbReference>
<evidence type="ECO:0000256" key="1">
    <source>
        <dbReference type="ARBA" id="ARBA00001961"/>
    </source>
</evidence>
<evidence type="ECO:0000313" key="8">
    <source>
        <dbReference type="EMBL" id="GMI32731.1"/>
    </source>
</evidence>
<proteinExistence type="predicted"/>
<evidence type="ECO:0000256" key="6">
    <source>
        <dbReference type="SAM" id="MobiDB-lite"/>
    </source>
</evidence>
<keyword evidence="5" id="KW-0408">Iron</keyword>
<feature type="compositionally biased region" description="Pro residues" evidence="6">
    <location>
        <begin position="66"/>
        <end position="77"/>
    </location>
</feature>
<name>A0ABQ6MUJ7_9STRA</name>
<evidence type="ECO:0000259" key="7">
    <source>
        <dbReference type="PROSITE" id="PS51471"/>
    </source>
</evidence>
<dbReference type="Gene3D" id="2.60.120.620">
    <property type="entry name" value="q2cbj1_9rhob like domain"/>
    <property type="match status" value="1"/>
</dbReference>
<evidence type="ECO:0000256" key="2">
    <source>
        <dbReference type="ARBA" id="ARBA00022723"/>
    </source>
</evidence>
<dbReference type="InterPro" id="IPR006620">
    <property type="entry name" value="Pro_4_hyd_alph"/>
</dbReference>
<evidence type="ECO:0000256" key="4">
    <source>
        <dbReference type="ARBA" id="ARBA00023002"/>
    </source>
</evidence>
<gene>
    <name evidence="8" type="ORF">TeGR_g7792</name>
</gene>
<dbReference type="SMART" id="SM00702">
    <property type="entry name" value="P4Hc"/>
    <property type="match status" value="1"/>
</dbReference>
<comment type="caution">
    <text evidence="8">The sequence shown here is derived from an EMBL/GenBank/DDBJ whole genome shotgun (WGS) entry which is preliminary data.</text>
</comment>
<keyword evidence="2" id="KW-0479">Metal-binding</keyword>
<sequence>MAELASSLLPPPSVSPSDHEADSDGADSDGADSADEALLEMLGLSSVSSLPADAAHSAAPSTSTSEPPPAPARIRIPPPKHNHRYAPPSPFAVLLPNLLPPELCASLIDLGVTENKPGYILSATHVADDGSKHVVPIASPNNHKVAVLSSPPHSYAIWSALRPVLSAALPDSDLLARLRRRYGFELAAGALRLNPRLRLLRYDSATADDFRPHYDATTEDLSEPGSVWRSYLTVLLYLNDCATPATVEADSGNVDSSEGSFEGGRTLFLAAKGRHPQVSVRPSTGAVTFFEHDQYHAGEAVTAGVKWILRTDVMFRIGDDIDVINRIDQVVLERRGVGGDEGLGGPRGGDGKADTVEALLKRLGLEELGEALTGGGFSGSVESLRAPGKGVLQTLLSEIVGDSRAELIVDEVFR</sequence>
<comment type="cofactor">
    <cofactor evidence="1">
        <name>L-ascorbate</name>
        <dbReference type="ChEBI" id="CHEBI:38290"/>
    </cofactor>
</comment>